<keyword evidence="5" id="KW-0862">Zinc</keyword>
<evidence type="ECO:0000256" key="6">
    <source>
        <dbReference type="ARBA" id="ARBA00023242"/>
    </source>
</evidence>
<feature type="compositionally biased region" description="Basic and acidic residues" evidence="8">
    <location>
        <begin position="2038"/>
        <end position="2051"/>
    </location>
</feature>
<feature type="compositionally biased region" description="Basic and acidic residues" evidence="8">
    <location>
        <begin position="2868"/>
        <end position="2881"/>
    </location>
</feature>
<dbReference type="PROSITE" id="PS50157">
    <property type="entry name" value="ZINC_FINGER_C2H2_2"/>
    <property type="match status" value="2"/>
</dbReference>
<name>A0A1W4XKR3_AGRPL</name>
<feature type="compositionally biased region" description="Polar residues" evidence="8">
    <location>
        <begin position="2766"/>
        <end position="2778"/>
    </location>
</feature>
<dbReference type="OrthoDB" id="6382392at2759"/>
<dbReference type="PANTHER" id="PTHR10032:SF271">
    <property type="entry name" value="RH12261P-RELATED"/>
    <property type="match status" value="1"/>
</dbReference>
<feature type="compositionally biased region" description="Polar residues" evidence="8">
    <location>
        <begin position="1"/>
        <end position="11"/>
    </location>
</feature>
<feature type="domain" description="C2H2-type" evidence="9">
    <location>
        <begin position="222"/>
        <end position="250"/>
    </location>
</feature>
<feature type="compositionally biased region" description="Polar residues" evidence="8">
    <location>
        <begin position="3257"/>
        <end position="3269"/>
    </location>
</feature>
<reference evidence="11" key="1">
    <citation type="submission" date="2025-08" db="UniProtKB">
        <authorList>
            <consortium name="RefSeq"/>
        </authorList>
    </citation>
    <scope>IDENTIFICATION</scope>
    <source>
        <tissue evidence="11">Entire body</tissue>
    </source>
</reference>
<dbReference type="InterPro" id="IPR013087">
    <property type="entry name" value="Znf_C2H2_type"/>
</dbReference>
<feature type="compositionally biased region" description="Basic residues" evidence="8">
    <location>
        <begin position="3331"/>
        <end position="3344"/>
    </location>
</feature>
<feature type="compositionally biased region" description="Basic residues" evidence="8">
    <location>
        <begin position="836"/>
        <end position="846"/>
    </location>
</feature>
<evidence type="ECO:0000256" key="3">
    <source>
        <dbReference type="ARBA" id="ARBA00022737"/>
    </source>
</evidence>
<dbReference type="GO" id="GO:0000978">
    <property type="term" value="F:RNA polymerase II cis-regulatory region sequence-specific DNA binding"/>
    <property type="evidence" value="ECO:0007669"/>
    <property type="project" value="TreeGrafter"/>
</dbReference>
<dbReference type="Proteomes" id="UP000192223">
    <property type="component" value="Unplaced"/>
</dbReference>
<dbReference type="KEGG" id="apln:108745038"/>
<comment type="subcellular location">
    <subcellularLocation>
        <location evidence="1">Nucleus</location>
    </subcellularLocation>
</comment>
<dbReference type="PANTHER" id="PTHR10032">
    <property type="entry name" value="ZINC FINGER PROTEIN WITH KRAB AND SCAN DOMAINS"/>
    <property type="match status" value="1"/>
</dbReference>
<feature type="compositionally biased region" description="Basic and acidic residues" evidence="8">
    <location>
        <begin position="18"/>
        <end position="34"/>
    </location>
</feature>
<keyword evidence="3" id="KW-0677">Repeat</keyword>
<feature type="region of interest" description="Disordered" evidence="8">
    <location>
        <begin position="2387"/>
        <end position="2416"/>
    </location>
</feature>
<dbReference type="SMART" id="SM00355">
    <property type="entry name" value="ZnF_C2H2"/>
    <property type="match status" value="6"/>
</dbReference>
<gene>
    <name evidence="11" type="primary">LOC108745038</name>
</gene>
<dbReference type="GO" id="GO:0000981">
    <property type="term" value="F:DNA-binding transcription factor activity, RNA polymerase II-specific"/>
    <property type="evidence" value="ECO:0007669"/>
    <property type="project" value="TreeGrafter"/>
</dbReference>
<dbReference type="GeneID" id="108745038"/>
<sequence length="3446" mass="392520">MVRMVNSSSFDSLGARNAKREQFTQPAKRDDHRQTTGSPVEAEGACSRDDDGFLMLHTRTSTDNSTTTNTTSHQAIEPTASRTEIQSNIIYENNEKSNTFFGAQEHTVATGEDDIMKRSSLCCSVPLERIKDVLQKINNISEKKTQKRLLCLYCDRTFVTANLRQKHVDRFHLLGRRRRSSVRQQQRTSESICIYCEKFDEEAFTLKKLFVHLVTTHCAKYFGCLQCEIRFPSRVSLEEHSIERHNSVKSGVVAIPIESQPSAVVVKVINPSDCADQQQDIEIKKKQVIIKTNNSKNKKRPIISTKVASKCINRRLTRQQSKMLSTSRKIKEPIPKNTKEVVMSKIKTKSTYSTQVRQYPNVDFVFKYKKITDHSIDNLRIGSLTFEDVVFDKAFFNKVKCNIQDNLLNYIDGKLLFRNLTLENRISSFEVPLHMDLENTLSAEQLLLDVYLDNVTPVTAILSSALKEENDQPIEKSRKKTNLKNDEVHYKYFTRRKYQAILSESRERRDLSKLDMWTQLAIKDRQSKIVNDQRTTKEKIEYAKSEEYRTKLQVEELDRILDRRAPYENLKEEALRTSVMQKLDGSHDEDYLERYLDVQAVLMDILDKVYEETESCKTSEDQCRNLELISKQNITASLDIKTRDNSNEIPLYLNLERKKEPSPLVSSELGNSFIEDNFPVVKVTQDRRLVELTGEWTRTKIYVCAACGLKIPSLKQLIDHKNLFHASVWCQHYEFVGSQSELYHHLSIPGLGKVGRVESSSDAKIWRRSEARVCSKCDKRANCLGQLHRHILECGGDESWANERKKSKYRYGSKSRRRRKGLIKLIRFERKERKPSDKRKLRRRFSGPRSKPSDAESIERMLANLPPKRTVRKIVSLKDGLTRKRNKKLTNDAAISPKTKTNPSKSGMQSNVTNEKNNCNFTNPEPLLVTDKTESRIRVQRKSLKEIASKNKKSVLGEQKTEITNVANNKESLVENKLDKRKSLLVENNKIATVSCKSNISKSKSASLTKGKVVATSKGPSKVVSTKLQKTNLSKNESNDKSEIKNATLKIDQIESTPKYLKKNESGFKFKNCTKKTKATANKKLQPNSSNGGGKVVNFGQKIRKNKPPFPQKLTAPVKEVESLDKSEITKKEPSIRSLINKIFPNLKRKSKTINGHVAKRFKRSAMDSVSKRNVTEPLSKVRAQKTTVRKTNRKVRKPAYDSNFIIGTSNQKSEPIVVDNAELEDKIPPVLSQKMSPPVPCVDEIPVTSQVFFDTKELTNCVSVNVEREINDDLEKGPTEGDTAPTSSAIDEIKIEKNSSNDTETRECAIIFKNASSGKLTENKKENSCDFKAKLSVNTINIFSDQIPHQNGTIVAKKRERRRSRNINNCIALLKSKLQVDSESTTSIFSDLTASKGGVDLAPPNGNICEKTFNENLPILPITNALSDKEYAASEEKVNESNKDNLISYNINETAELIDVGFEKVSEIKEDSVIENLPKEIAKLNIQRAATNKRIARKSLSKRRSENMKSIHQRKMKMSLLENSEENCAHGVSKNSEYENKNSETSCTTEATRNRDKQRRSTRIKKIRTQINELESSYSSSDSQEERRSEETLNSTVNNCQVENESTLENYETRKPESINSENSILQNCLENLIKKSEDWVLNDNIEKSLSNGNITFQNSVQLNTNLNLQHDSKTNNVERTNAGNSNNKIEATLESESVKNSTNIVDDNSTKFEENTESVRVGSDSSNMLTQVQGEHKRLKRTFKSKSRSKKDLPLPEVIEPNKIINGEKLHDGFATTVTGRDPFALETASLPGSVANTLATADPCSHFGINPKINLKNRSTRKRCVRKFRKISTETNNSMQNNVLKETNACDEKLIESSTENLMNRNCVSIFEKEETEESSKNMMEEPVPEAKMISRNDSSNSEDDDVPIIDLIINKNRRHSISDLSHKGDENLNVFTSLKSEESLVQTSVSDSEDDLPLSLLVKKIDKKQEPTNENVTNKLIEIDNAEVGNSLNQIEISKIDESVIKQDEMAELPVKNETDEIKTENNEILENENVQKETEADKENERLFGSSVQQKHKPAKSKKRKRPDKTKIKISIINEETIDVISKVENHKHTNSDDKSDHIGKIEDSSKISISITSTNTLKPVQVQSEIDGRKEEYPEEITNTNEFHDGLDRKRNKLSRKIFPTVLNENLIKPHTNGVFEIGNSTVTSKEKRHHNRGNRKTKKSNKERTKTHLTISIKEAPYLNKIKICKKETRTEQSPDYPRITNNLQLDFSNFESDHSSKNEYIVSPTGSKRNSINSESELTEVLKDNKISFELIEDGRSPVEQLIQQDDVVHHFGVQNKNESERKSETDQDDKILTSKQKNSGNVSCEICMKTFRRSDSLTKHRLTLTHIAKLSELEAEGNSQSKEETENIETDEVPGSKDDLNEIGEDKFDTSKLMADFEDKLKRFGSNDDDLILDLIELKNNSQNHCQTNIVQEKKSSLCVPPLNLNNDLKQSSCLDSNLKQYSPVPSIKCSIYLASDGNETIREKLDKPRLRISSALFAKEDTKQINFTKNVAENSCSIKSKLDDQTSRKVLNHDEELFLECCSLLKSGSEISGPPKVAVNSADTLFRKVNFQSTLASDSKKEIQENRRTHSVNSYFSSSVPSYDSDFSNMNLESNQMSHNNSILHPNKNNNTVDELNEYSDMEVDNSLDSFPNGNTTVSRIYENRIVSGPDDYDDNLNDFDIKDESVNALNNPSAKEKDIFFANSLSFSDNNLKNESDHVSRSSAKDDNEQDSQSGVEENTNSDLRNKVISRFGNLMVKALRNRYKTATNNTIKRKRQHFDLSNSSLIENQTSIVNGSLKSTSKRILTKGAMKTFEKVEINNSFENSENSSLKPFKENCEEPNRNSRDFGNSDFAKGKFSDFDQTNENTFDFGCWSSASYDVYEFEETQDNSMFTKNLSSFRHFKTIKSDVVLKKDDSKNDSVMSIKGESDTSRTSPTSTKLKSNKIITKKKCKIMGKIFKNTCKSNAGSIKCISLTDDNDDIIEDPPKSPVIEQIQQPQEDDLKRNHKMTPEEMDMLFNRLVGVKDVSLEELKEVDLNNSEDNLDNFDIPKDKKVKKAPQKIKRKRRRKRNSENSTDEEFNINRTYKKKGKNEVSESGINLEQELKECIGVASRKSQRKCTSGKQNVLVEYWSSDDSMTEMLLKKSLEESKSAEDKTKIIKNGDEQAVFRRKNSEDSRVADVKFNYEDPPNQLINIDKLKQNDKSEEESENNSLNHIKNECDNSTSESLGNNKNWSQNSVETDCMIKNKCNIANSEWQSSLNKSTNVSLNLDVSIVDGKQKKSQKNVSSHQQDNNHKKHFNKYKRRKGSKKILQSENVKKRVRSSENSETIAKTRQKRSNVDTLYYWSSSSEDEHDVIKVQTYRDELDYSNEDRPLQHGWIVGDSPKKLVTMLAQAKGKKVDIHCVKEQRR</sequence>
<protein>
    <submittedName>
        <fullName evidence="11">Uncharacterized protein LOC108745038</fullName>
    </submittedName>
</protein>
<feature type="region of interest" description="Disordered" evidence="8">
    <location>
        <begin position="2955"/>
        <end position="2975"/>
    </location>
</feature>
<accession>A0A1W4XKR3</accession>
<feature type="region of interest" description="Disordered" evidence="8">
    <location>
        <begin position="3075"/>
        <end position="3116"/>
    </location>
</feature>
<dbReference type="GO" id="GO:0008270">
    <property type="term" value="F:zinc ion binding"/>
    <property type="evidence" value="ECO:0007669"/>
    <property type="project" value="UniProtKB-KW"/>
</dbReference>
<feature type="compositionally biased region" description="Basic and acidic residues" evidence="8">
    <location>
        <begin position="2747"/>
        <end position="2762"/>
    </location>
</feature>
<feature type="region of interest" description="Disordered" evidence="8">
    <location>
        <begin position="2860"/>
        <end position="2884"/>
    </location>
</feature>
<feature type="compositionally biased region" description="Basic and acidic residues" evidence="8">
    <location>
        <begin position="2020"/>
        <end position="2030"/>
    </location>
</feature>
<feature type="compositionally biased region" description="Polar residues" evidence="8">
    <location>
        <begin position="898"/>
        <end position="923"/>
    </location>
</feature>
<evidence type="ECO:0000256" key="1">
    <source>
        <dbReference type="ARBA" id="ARBA00004123"/>
    </source>
</evidence>
<feature type="region of interest" description="Disordered" evidence="8">
    <location>
        <begin position="832"/>
        <end position="857"/>
    </location>
</feature>
<feature type="compositionally biased region" description="Polar residues" evidence="8">
    <location>
        <begin position="1593"/>
        <end position="1611"/>
    </location>
</feature>
<dbReference type="PROSITE" id="PS00028">
    <property type="entry name" value="ZINC_FINGER_C2H2_1"/>
    <property type="match status" value="4"/>
</dbReference>
<feature type="compositionally biased region" description="Basic residues" evidence="8">
    <location>
        <begin position="1557"/>
        <end position="1569"/>
    </location>
</feature>
<evidence type="ECO:0000256" key="8">
    <source>
        <dbReference type="SAM" id="MobiDB-lite"/>
    </source>
</evidence>
<evidence type="ECO:0000313" key="11">
    <source>
        <dbReference type="RefSeq" id="XP_018336574.2"/>
    </source>
</evidence>
<feature type="region of interest" description="Disordered" evidence="8">
    <location>
        <begin position="1877"/>
        <end position="1906"/>
    </location>
</feature>
<feature type="region of interest" description="Disordered" evidence="8">
    <location>
        <begin position="878"/>
        <end position="926"/>
    </location>
</feature>
<evidence type="ECO:0000256" key="4">
    <source>
        <dbReference type="ARBA" id="ARBA00022771"/>
    </source>
</evidence>
<dbReference type="InterPro" id="IPR027756">
    <property type="entry name" value="Ovo-like"/>
</dbReference>
<keyword evidence="6" id="KW-0539">Nucleus</keyword>
<dbReference type="RefSeq" id="XP_018336574.2">
    <property type="nucleotide sequence ID" value="XM_018481072.2"/>
</dbReference>
<evidence type="ECO:0000256" key="2">
    <source>
        <dbReference type="ARBA" id="ARBA00022723"/>
    </source>
</evidence>
<feature type="region of interest" description="Disordered" evidence="8">
    <location>
        <begin position="1"/>
        <end position="49"/>
    </location>
</feature>
<feature type="compositionally biased region" description="Basic and acidic residues" evidence="8">
    <location>
        <begin position="2407"/>
        <end position="2416"/>
    </location>
</feature>
<feature type="compositionally biased region" description="Basic residues" evidence="8">
    <location>
        <begin position="3088"/>
        <end position="3105"/>
    </location>
</feature>
<keyword evidence="2" id="KW-0479">Metal-binding</keyword>
<proteinExistence type="predicted"/>
<dbReference type="GO" id="GO:0005634">
    <property type="term" value="C:nucleus"/>
    <property type="evidence" value="ECO:0007669"/>
    <property type="project" value="UniProtKB-SubCell"/>
</dbReference>
<dbReference type="InParanoid" id="A0A1W4XKR3"/>
<feature type="region of interest" description="Disordered" evidence="8">
    <location>
        <begin position="3232"/>
        <end position="3269"/>
    </location>
</feature>
<evidence type="ECO:0000256" key="7">
    <source>
        <dbReference type="PROSITE-ProRule" id="PRU00042"/>
    </source>
</evidence>
<evidence type="ECO:0000256" key="5">
    <source>
        <dbReference type="ARBA" id="ARBA00022833"/>
    </source>
</evidence>
<feature type="compositionally biased region" description="Basic residues" evidence="8">
    <location>
        <begin position="2059"/>
        <end position="2073"/>
    </location>
</feature>
<evidence type="ECO:0000313" key="10">
    <source>
        <dbReference type="Proteomes" id="UP000192223"/>
    </source>
</evidence>
<feature type="region of interest" description="Disordered" evidence="8">
    <location>
        <begin position="2192"/>
        <end position="2217"/>
    </location>
</feature>
<feature type="region of interest" description="Disordered" evidence="8">
    <location>
        <begin position="2746"/>
        <end position="2780"/>
    </location>
</feature>
<feature type="region of interest" description="Disordered" evidence="8">
    <location>
        <begin position="2020"/>
        <end position="2076"/>
    </location>
</feature>
<feature type="compositionally biased region" description="Low complexity" evidence="8">
    <location>
        <begin position="1574"/>
        <end position="1583"/>
    </location>
</feature>
<feature type="domain" description="C2H2-type" evidence="9">
    <location>
        <begin position="2355"/>
        <end position="2384"/>
    </location>
</feature>
<feature type="compositionally biased region" description="Basic and acidic residues" evidence="8">
    <location>
        <begin position="2330"/>
        <end position="2345"/>
    </location>
</feature>
<feature type="region of interest" description="Disordered" evidence="8">
    <location>
        <begin position="60"/>
        <end position="79"/>
    </location>
</feature>
<feature type="region of interest" description="Disordered" evidence="8">
    <location>
        <begin position="1533"/>
        <end position="1617"/>
    </location>
</feature>
<evidence type="ECO:0000259" key="9">
    <source>
        <dbReference type="PROSITE" id="PS50157"/>
    </source>
</evidence>
<dbReference type="STRING" id="224129.A0A1W4XKR3"/>
<organism evidence="10 11">
    <name type="scientific">Agrilus planipennis</name>
    <name type="common">Emerald ash borer</name>
    <name type="synonym">Agrilus marcopoli</name>
    <dbReference type="NCBI Taxonomy" id="224129"/>
    <lineage>
        <taxon>Eukaryota</taxon>
        <taxon>Metazoa</taxon>
        <taxon>Ecdysozoa</taxon>
        <taxon>Arthropoda</taxon>
        <taxon>Hexapoda</taxon>
        <taxon>Insecta</taxon>
        <taxon>Pterygota</taxon>
        <taxon>Neoptera</taxon>
        <taxon>Endopterygota</taxon>
        <taxon>Coleoptera</taxon>
        <taxon>Polyphaga</taxon>
        <taxon>Elateriformia</taxon>
        <taxon>Buprestoidea</taxon>
        <taxon>Buprestidae</taxon>
        <taxon>Agrilinae</taxon>
        <taxon>Agrilus</taxon>
    </lineage>
</organism>
<feature type="compositionally biased region" description="Basic residues" evidence="8">
    <location>
        <begin position="2197"/>
        <end position="2210"/>
    </location>
</feature>
<feature type="region of interest" description="Disordered" evidence="8">
    <location>
        <begin position="3312"/>
        <end position="3344"/>
    </location>
</feature>
<keyword evidence="4 7" id="KW-0863">Zinc-finger</keyword>
<feature type="compositionally biased region" description="Low complexity" evidence="8">
    <location>
        <begin position="60"/>
        <end position="72"/>
    </location>
</feature>
<keyword evidence="10" id="KW-1185">Reference proteome</keyword>
<feature type="region of interest" description="Disordered" evidence="8">
    <location>
        <begin position="2325"/>
        <end position="2347"/>
    </location>
</feature>